<dbReference type="PROSITE" id="PS51999">
    <property type="entry name" value="ZF_GRF"/>
    <property type="match status" value="1"/>
</dbReference>
<keyword evidence="2 4" id="KW-0863">Zinc-finger</keyword>
<proteinExistence type="predicted"/>
<comment type="caution">
    <text evidence="7">The sequence shown here is derived from an EMBL/GenBank/DDBJ whole genome shotgun (WGS) entry which is preliminary data.</text>
</comment>
<accession>A0A7J6WBW8</accession>
<evidence type="ECO:0000256" key="1">
    <source>
        <dbReference type="ARBA" id="ARBA00022723"/>
    </source>
</evidence>
<sequence>MSSSSINSSPTCKCGIEDLVKISLTSDNPYRRFYGCCNYPTNNCNYFRWIDPPLNMEKKVEYLKNMNEVLETKNQALEKKNQLLEKQLEKKVEAYEILIAEKLEMEKKLRMCE</sequence>
<evidence type="ECO:0000256" key="4">
    <source>
        <dbReference type="PROSITE-ProRule" id="PRU01343"/>
    </source>
</evidence>
<evidence type="ECO:0000256" key="3">
    <source>
        <dbReference type="ARBA" id="ARBA00022833"/>
    </source>
</evidence>
<keyword evidence="3" id="KW-0862">Zinc</keyword>
<evidence type="ECO:0000259" key="6">
    <source>
        <dbReference type="PROSITE" id="PS51999"/>
    </source>
</evidence>
<dbReference type="PANTHER" id="PTHR33248">
    <property type="entry name" value="ZINC ION-BINDING PROTEIN"/>
    <property type="match status" value="1"/>
</dbReference>
<gene>
    <name evidence="7" type="ORF">FRX31_015987</name>
</gene>
<keyword evidence="1" id="KW-0479">Metal-binding</keyword>
<dbReference type="Pfam" id="PF06839">
    <property type="entry name" value="Zn_ribbon_GRF"/>
    <property type="match status" value="1"/>
</dbReference>
<name>A0A7J6WBW8_THATH</name>
<dbReference type="OrthoDB" id="2822301at2759"/>
<dbReference type="AlphaFoldDB" id="A0A7J6WBW8"/>
<dbReference type="GO" id="GO:0008270">
    <property type="term" value="F:zinc ion binding"/>
    <property type="evidence" value="ECO:0007669"/>
    <property type="project" value="UniProtKB-KW"/>
</dbReference>
<feature type="coiled-coil region" evidence="5">
    <location>
        <begin position="60"/>
        <end position="105"/>
    </location>
</feature>
<dbReference type="Proteomes" id="UP000554482">
    <property type="component" value="Unassembled WGS sequence"/>
</dbReference>
<evidence type="ECO:0000256" key="5">
    <source>
        <dbReference type="SAM" id="Coils"/>
    </source>
</evidence>
<organism evidence="7 8">
    <name type="scientific">Thalictrum thalictroides</name>
    <name type="common">Rue-anemone</name>
    <name type="synonym">Anemone thalictroides</name>
    <dbReference type="NCBI Taxonomy" id="46969"/>
    <lineage>
        <taxon>Eukaryota</taxon>
        <taxon>Viridiplantae</taxon>
        <taxon>Streptophyta</taxon>
        <taxon>Embryophyta</taxon>
        <taxon>Tracheophyta</taxon>
        <taxon>Spermatophyta</taxon>
        <taxon>Magnoliopsida</taxon>
        <taxon>Ranunculales</taxon>
        <taxon>Ranunculaceae</taxon>
        <taxon>Thalictroideae</taxon>
        <taxon>Thalictrum</taxon>
    </lineage>
</organism>
<dbReference type="EMBL" id="JABWDY010018711">
    <property type="protein sequence ID" value="KAF5194427.1"/>
    <property type="molecule type" value="Genomic_DNA"/>
</dbReference>
<keyword evidence="5" id="KW-0175">Coiled coil</keyword>
<evidence type="ECO:0000313" key="8">
    <source>
        <dbReference type="Proteomes" id="UP000554482"/>
    </source>
</evidence>
<reference evidence="7 8" key="1">
    <citation type="submission" date="2020-06" db="EMBL/GenBank/DDBJ databases">
        <title>Transcriptomic and genomic resources for Thalictrum thalictroides and T. hernandezii: Facilitating candidate gene discovery in an emerging model plant lineage.</title>
        <authorList>
            <person name="Arias T."/>
            <person name="Riano-Pachon D.M."/>
            <person name="Di Stilio V.S."/>
        </authorList>
    </citation>
    <scope>NUCLEOTIDE SEQUENCE [LARGE SCALE GENOMIC DNA]</scope>
    <source>
        <strain evidence="8">cv. WT478/WT964</strain>
        <tissue evidence="7">Leaves</tissue>
    </source>
</reference>
<keyword evidence="8" id="KW-1185">Reference proteome</keyword>
<evidence type="ECO:0000313" key="7">
    <source>
        <dbReference type="EMBL" id="KAF5194427.1"/>
    </source>
</evidence>
<feature type="domain" description="GRF-type" evidence="6">
    <location>
        <begin position="12"/>
        <end position="53"/>
    </location>
</feature>
<dbReference type="InterPro" id="IPR010666">
    <property type="entry name" value="Znf_GRF"/>
</dbReference>
<protein>
    <recommendedName>
        <fullName evidence="6">GRF-type domain-containing protein</fullName>
    </recommendedName>
</protein>
<evidence type="ECO:0000256" key="2">
    <source>
        <dbReference type="ARBA" id="ARBA00022771"/>
    </source>
</evidence>